<dbReference type="GO" id="GO:0007165">
    <property type="term" value="P:signal transduction"/>
    <property type="evidence" value="ECO:0007669"/>
    <property type="project" value="TreeGrafter"/>
</dbReference>
<keyword evidence="2" id="KW-0460">Magnesium</keyword>
<dbReference type="Pfam" id="PF00459">
    <property type="entry name" value="Inositol_P"/>
    <property type="match status" value="1"/>
</dbReference>
<keyword evidence="2" id="KW-0479">Metal-binding</keyword>
<dbReference type="Proteomes" id="UP001217476">
    <property type="component" value="Chromosome"/>
</dbReference>
<dbReference type="AlphaFoldDB" id="A0AAJ5VYE3"/>
<dbReference type="SUPFAM" id="SSF56655">
    <property type="entry name" value="Carbohydrate phosphatase"/>
    <property type="match status" value="1"/>
</dbReference>
<dbReference type="PANTHER" id="PTHR20854">
    <property type="entry name" value="INOSITOL MONOPHOSPHATASE"/>
    <property type="match status" value="1"/>
</dbReference>
<feature type="binding site" evidence="2">
    <location>
        <position position="84"/>
    </location>
    <ligand>
        <name>Mg(2+)</name>
        <dbReference type="ChEBI" id="CHEBI:18420"/>
        <label>1</label>
        <note>catalytic</note>
    </ligand>
</feature>
<dbReference type="InterPro" id="IPR000760">
    <property type="entry name" value="Inositol_monophosphatase-like"/>
</dbReference>
<dbReference type="PANTHER" id="PTHR20854:SF4">
    <property type="entry name" value="INOSITOL-1-MONOPHOSPHATASE-RELATED"/>
    <property type="match status" value="1"/>
</dbReference>
<reference evidence="3" key="1">
    <citation type="submission" date="2023-03" db="EMBL/GenBank/DDBJ databases">
        <title>Andean soil-derived lignocellulolytic bacterial consortium as a source of novel taxa and putative plastic-active enzymes.</title>
        <authorList>
            <person name="Diaz-Garcia L."/>
            <person name="Chuvochina M."/>
            <person name="Feuerriegel G."/>
            <person name="Bunk B."/>
            <person name="Sproer C."/>
            <person name="Streit W.R."/>
            <person name="Rodriguez L.M."/>
            <person name="Overmann J."/>
            <person name="Jimenez D.J."/>
        </authorList>
    </citation>
    <scope>NUCLEOTIDE SEQUENCE</scope>
    <source>
        <strain evidence="3">MAG 4196</strain>
    </source>
</reference>
<feature type="binding site" evidence="2">
    <location>
        <position position="81"/>
    </location>
    <ligand>
        <name>Mg(2+)</name>
        <dbReference type="ChEBI" id="CHEBI:18420"/>
        <label>1</label>
        <note>catalytic</note>
    </ligand>
</feature>
<sequence length="265" mass="28357">MRHAAEKEIVPRFRNLGAGDINEKSSSIDLVTQADLGAEREITAALRDRYPTALIVGEEAYAADPSVMHGLAEAELAFVIDPVDGTFNFAAGNPLFGSILAVVANGVTVAGIIHDPLHDDTLVAELGSGAFLHRAGQQTSPIKVADPVPLSEMISVMSWSYLPQPARNEVAANMAGIRMSMAYGCSAYEYWMVATGRAHFLAANGMMPWDHLAGALIHQEAGGYNAHLDGTPYRPGQITGGLLCAPDRDSWTQIRQNIITPLPTH</sequence>
<evidence type="ECO:0000256" key="2">
    <source>
        <dbReference type="PIRSR" id="PIRSR600760-2"/>
    </source>
</evidence>
<dbReference type="Gene3D" id="3.30.540.10">
    <property type="entry name" value="Fructose-1,6-Bisphosphatase, subunit A, domain 1"/>
    <property type="match status" value="1"/>
</dbReference>
<evidence type="ECO:0000313" key="4">
    <source>
        <dbReference type="Proteomes" id="UP001217476"/>
    </source>
</evidence>
<dbReference type="PRINTS" id="PR00377">
    <property type="entry name" value="IMPHPHTASES"/>
</dbReference>
<dbReference type="Gene3D" id="3.40.190.80">
    <property type="match status" value="1"/>
</dbReference>
<dbReference type="GO" id="GO:0006020">
    <property type="term" value="P:inositol metabolic process"/>
    <property type="evidence" value="ECO:0007669"/>
    <property type="project" value="TreeGrafter"/>
</dbReference>
<gene>
    <name evidence="3" type="ORF">P0Y65_04825</name>
</gene>
<dbReference type="GO" id="GO:0046872">
    <property type="term" value="F:metal ion binding"/>
    <property type="evidence" value="ECO:0007669"/>
    <property type="project" value="UniProtKB-KW"/>
</dbReference>
<feature type="binding site" evidence="2">
    <location>
        <position position="210"/>
    </location>
    <ligand>
        <name>Mg(2+)</name>
        <dbReference type="ChEBI" id="CHEBI:18420"/>
        <label>1</label>
        <note>catalytic</note>
    </ligand>
</feature>
<protein>
    <submittedName>
        <fullName evidence="3">Inositol monophosphatase</fullName>
    </submittedName>
</protein>
<organism evidence="3 4">
    <name type="scientific">Candidatus Devosia phytovorans</name>
    <dbReference type="NCBI Taxonomy" id="3121372"/>
    <lineage>
        <taxon>Bacteria</taxon>
        <taxon>Pseudomonadati</taxon>
        <taxon>Pseudomonadota</taxon>
        <taxon>Alphaproteobacteria</taxon>
        <taxon>Hyphomicrobiales</taxon>
        <taxon>Devosiaceae</taxon>
        <taxon>Devosia</taxon>
    </lineage>
</organism>
<proteinExistence type="inferred from homology"/>
<name>A0AAJ5VYE3_9HYPH</name>
<comment type="cofactor">
    <cofactor evidence="2">
        <name>Mg(2+)</name>
        <dbReference type="ChEBI" id="CHEBI:18420"/>
    </cofactor>
</comment>
<dbReference type="GO" id="GO:0008934">
    <property type="term" value="F:inositol monophosphate 1-phosphatase activity"/>
    <property type="evidence" value="ECO:0007669"/>
    <property type="project" value="TreeGrafter"/>
</dbReference>
<accession>A0AAJ5VYE3</accession>
<evidence type="ECO:0000313" key="3">
    <source>
        <dbReference type="EMBL" id="WEK06732.1"/>
    </source>
</evidence>
<comment type="similarity">
    <text evidence="1">Belongs to the inositol monophosphatase superfamily.</text>
</comment>
<dbReference type="EMBL" id="CP119312">
    <property type="protein sequence ID" value="WEK06732.1"/>
    <property type="molecule type" value="Genomic_DNA"/>
</dbReference>
<feature type="binding site" evidence="2">
    <location>
        <position position="58"/>
    </location>
    <ligand>
        <name>Mg(2+)</name>
        <dbReference type="ChEBI" id="CHEBI:18420"/>
        <label>1</label>
        <note>catalytic</note>
    </ligand>
</feature>
<evidence type="ECO:0000256" key="1">
    <source>
        <dbReference type="ARBA" id="ARBA00009759"/>
    </source>
</evidence>